<gene>
    <name evidence="12" type="ORF">OPV22_003398</name>
</gene>
<dbReference type="PANTHER" id="PTHR14744">
    <property type="entry name" value="N-ALPHA-ACETYLTRANSFERASE 60"/>
    <property type="match status" value="1"/>
</dbReference>
<keyword evidence="4" id="KW-0156">Chromatin regulator</keyword>
<keyword evidence="3" id="KW-0159">Chromosome partition</keyword>
<comment type="similarity">
    <text evidence="6">Belongs to the acetyltransferase family. NAA60 subfamily.</text>
</comment>
<organism evidence="12 13">
    <name type="scientific">Ensete ventricosum</name>
    <name type="common">Abyssinian banana</name>
    <name type="synonym">Musa ensete</name>
    <dbReference type="NCBI Taxonomy" id="4639"/>
    <lineage>
        <taxon>Eukaryota</taxon>
        <taxon>Viridiplantae</taxon>
        <taxon>Streptophyta</taxon>
        <taxon>Embryophyta</taxon>
        <taxon>Tracheophyta</taxon>
        <taxon>Spermatophyta</taxon>
        <taxon>Magnoliopsida</taxon>
        <taxon>Liliopsida</taxon>
        <taxon>Zingiberales</taxon>
        <taxon>Musaceae</taxon>
        <taxon>Ensete</taxon>
    </lineage>
</organism>
<dbReference type="GO" id="GO:0000139">
    <property type="term" value="C:Golgi membrane"/>
    <property type="evidence" value="ECO:0007669"/>
    <property type="project" value="TreeGrafter"/>
</dbReference>
<evidence type="ECO:0000259" key="11">
    <source>
        <dbReference type="PROSITE" id="PS51186"/>
    </source>
</evidence>
<evidence type="ECO:0000313" key="13">
    <source>
        <dbReference type="Proteomes" id="UP001222027"/>
    </source>
</evidence>
<dbReference type="Proteomes" id="UP001222027">
    <property type="component" value="Unassembled WGS sequence"/>
</dbReference>
<evidence type="ECO:0000256" key="9">
    <source>
        <dbReference type="ARBA" id="ARBA00048017"/>
    </source>
</evidence>
<comment type="catalytic activity">
    <reaction evidence="10">
        <text>N-terminal L-methionyl-[transmembrane protein] + acetyl-CoA = N-terminal N(alpha)-acetyl-L-methionyl-[transmembrane protein] + CoA + H(+)</text>
        <dbReference type="Rhea" id="RHEA:50604"/>
        <dbReference type="Rhea" id="RHEA-COMP:12745"/>
        <dbReference type="Rhea" id="RHEA-COMP:12746"/>
        <dbReference type="ChEBI" id="CHEBI:15378"/>
        <dbReference type="ChEBI" id="CHEBI:57287"/>
        <dbReference type="ChEBI" id="CHEBI:57288"/>
        <dbReference type="ChEBI" id="CHEBI:64731"/>
        <dbReference type="ChEBI" id="CHEBI:133414"/>
        <dbReference type="EC" id="2.3.1.259"/>
    </reaction>
</comment>
<evidence type="ECO:0000256" key="7">
    <source>
        <dbReference type="ARBA" id="ARBA00026111"/>
    </source>
</evidence>
<accession>A0AAV8S0V8</accession>
<dbReference type="CDD" id="cd04301">
    <property type="entry name" value="NAT_SF"/>
    <property type="match status" value="1"/>
</dbReference>
<comment type="catalytic activity">
    <reaction evidence="9">
        <text>L-lysyl-[protein] + acetyl-CoA = N(6)-acetyl-L-lysyl-[protein] + CoA + H(+)</text>
        <dbReference type="Rhea" id="RHEA:45948"/>
        <dbReference type="Rhea" id="RHEA-COMP:9752"/>
        <dbReference type="Rhea" id="RHEA-COMP:10731"/>
        <dbReference type="ChEBI" id="CHEBI:15378"/>
        <dbReference type="ChEBI" id="CHEBI:29969"/>
        <dbReference type="ChEBI" id="CHEBI:57287"/>
        <dbReference type="ChEBI" id="CHEBI:57288"/>
        <dbReference type="ChEBI" id="CHEBI:61930"/>
        <dbReference type="EC" id="2.3.1.48"/>
    </reaction>
</comment>
<evidence type="ECO:0000256" key="6">
    <source>
        <dbReference type="ARBA" id="ARBA00025774"/>
    </source>
</evidence>
<evidence type="ECO:0000256" key="1">
    <source>
        <dbReference type="ARBA" id="ARBA00013184"/>
    </source>
</evidence>
<dbReference type="EC" id="2.3.1.259" evidence="7"/>
<dbReference type="AlphaFoldDB" id="A0AAV8S0V8"/>
<keyword evidence="5" id="KW-0012">Acyltransferase</keyword>
<protein>
    <recommendedName>
        <fullName evidence="8">N-alpha-acetyltransferase 60</fullName>
        <ecNumber evidence="7">2.3.1.259</ecNumber>
        <ecNumber evidence="1">2.3.1.48</ecNumber>
    </recommendedName>
</protein>
<evidence type="ECO:0000256" key="8">
    <source>
        <dbReference type="ARBA" id="ARBA00026144"/>
    </source>
</evidence>
<evidence type="ECO:0000313" key="12">
    <source>
        <dbReference type="EMBL" id="KAJ8512964.1"/>
    </source>
</evidence>
<dbReference type="SUPFAM" id="SSF55729">
    <property type="entry name" value="Acyl-CoA N-acyltransferases (Nat)"/>
    <property type="match status" value="1"/>
</dbReference>
<evidence type="ECO:0000256" key="10">
    <source>
        <dbReference type="ARBA" id="ARBA00048848"/>
    </source>
</evidence>
<keyword evidence="2" id="KW-0808">Transferase</keyword>
<dbReference type="InterPro" id="IPR000182">
    <property type="entry name" value="GNAT_dom"/>
</dbReference>
<proteinExistence type="inferred from homology"/>
<dbReference type="Pfam" id="PF00583">
    <property type="entry name" value="Acetyltransf_1"/>
    <property type="match status" value="1"/>
</dbReference>
<evidence type="ECO:0000256" key="3">
    <source>
        <dbReference type="ARBA" id="ARBA00022829"/>
    </source>
</evidence>
<dbReference type="FunFam" id="3.40.630.30:FF:000041">
    <property type="entry name" value="Histone acetyltransferase MCC1 isoform A"/>
    <property type="match status" value="1"/>
</dbReference>
<name>A0AAV8S0V8_ENSVE</name>
<dbReference type="GO" id="GO:0004402">
    <property type="term" value="F:histone acetyltransferase activity"/>
    <property type="evidence" value="ECO:0007669"/>
    <property type="project" value="TreeGrafter"/>
</dbReference>
<dbReference type="EMBL" id="JAQQAF010000001">
    <property type="protein sequence ID" value="KAJ8512964.1"/>
    <property type="molecule type" value="Genomic_DNA"/>
</dbReference>
<dbReference type="Gene3D" id="3.40.630.30">
    <property type="match status" value="1"/>
</dbReference>
<dbReference type="InterPro" id="IPR016181">
    <property type="entry name" value="Acyl_CoA_acyltransferase"/>
</dbReference>
<dbReference type="GO" id="GO:0120518">
    <property type="term" value="F:protein N-terminal-methionine acetyltransferase activity"/>
    <property type="evidence" value="ECO:0007669"/>
    <property type="project" value="UniProtKB-EC"/>
</dbReference>
<evidence type="ECO:0000256" key="4">
    <source>
        <dbReference type="ARBA" id="ARBA00022853"/>
    </source>
</evidence>
<keyword evidence="13" id="KW-1185">Reference proteome</keyword>
<evidence type="ECO:0000256" key="2">
    <source>
        <dbReference type="ARBA" id="ARBA00022679"/>
    </source>
</evidence>
<sequence length="284" mass="32837">MTLRRPLMTAPQFRERKHRFSALKGRYETATTSLLRCGIDEAESPIQPSDLEVLEQIHLALFPIRYERDFFLNVVHGHGIVSWAAVDGQNDELVGFITTRLILARESEIADLLRHRSSRKELMLVYILTLGVVEHYRNYGIATSLVREVIKYASSITNCRAVYLHVISYNLPAIKFYRKMMFKFIRRLQNFYYINGQHYDSYLFVYFVNGSHSPCSPLNIVAAVANYLRGLLKMLASKLWRNEETHIPVWSKCRETKTLLVTPNNKRILGAENSACQVCTTQLT</sequence>
<dbReference type="PROSITE" id="PS51186">
    <property type="entry name" value="GNAT"/>
    <property type="match status" value="1"/>
</dbReference>
<feature type="domain" description="N-acetyltransferase" evidence="11">
    <location>
        <begin position="41"/>
        <end position="206"/>
    </location>
</feature>
<dbReference type="GO" id="GO:0007059">
    <property type="term" value="P:chromosome segregation"/>
    <property type="evidence" value="ECO:0007669"/>
    <property type="project" value="UniProtKB-KW"/>
</dbReference>
<reference evidence="12 13" key="1">
    <citation type="submission" date="2022-12" db="EMBL/GenBank/DDBJ databases">
        <title>Chromosome-scale assembly of the Ensete ventricosum genome.</title>
        <authorList>
            <person name="Dussert Y."/>
            <person name="Stocks J."/>
            <person name="Wendawek A."/>
            <person name="Woldeyes F."/>
            <person name="Nichols R.A."/>
            <person name="Borrell J.S."/>
        </authorList>
    </citation>
    <scope>NUCLEOTIDE SEQUENCE [LARGE SCALE GENOMIC DNA]</scope>
    <source>
        <strain evidence="13">cv. Maze</strain>
        <tissue evidence="12">Seeds</tissue>
    </source>
</reference>
<dbReference type="InterPro" id="IPR045141">
    <property type="entry name" value="NAA60-like"/>
</dbReference>
<evidence type="ECO:0000256" key="5">
    <source>
        <dbReference type="ARBA" id="ARBA00023315"/>
    </source>
</evidence>
<dbReference type="EC" id="2.3.1.48" evidence="1"/>
<dbReference type="PANTHER" id="PTHR14744:SF15">
    <property type="entry name" value="N-ALPHA-ACETYLTRANSFERASE 60"/>
    <property type="match status" value="1"/>
</dbReference>
<comment type="caution">
    <text evidence="12">The sequence shown here is derived from an EMBL/GenBank/DDBJ whole genome shotgun (WGS) entry which is preliminary data.</text>
</comment>